<evidence type="ECO:0000256" key="7">
    <source>
        <dbReference type="SAM" id="Phobius"/>
    </source>
</evidence>
<evidence type="ECO:0000256" key="3">
    <source>
        <dbReference type="ARBA" id="ARBA00022692"/>
    </source>
</evidence>
<keyword evidence="4 7" id="KW-1133">Transmembrane helix</keyword>
<feature type="transmembrane region" description="Helical" evidence="7">
    <location>
        <begin position="364"/>
        <end position="391"/>
    </location>
</feature>
<evidence type="ECO:0000256" key="5">
    <source>
        <dbReference type="ARBA" id="ARBA00023136"/>
    </source>
</evidence>
<evidence type="ECO:0000313" key="8">
    <source>
        <dbReference type="EMBL" id="KAJ9608395.1"/>
    </source>
</evidence>
<accession>A0AA39CHN4</accession>
<dbReference type="Gene3D" id="1.20.1250.20">
    <property type="entry name" value="MFS general substrate transporter like domains"/>
    <property type="match status" value="1"/>
</dbReference>
<protein>
    <recommendedName>
        <fullName evidence="10">General alpha-glucoside permease</fullName>
    </recommendedName>
</protein>
<sequence>MPRSDHNSDSNERSRLLDRAKNPSQNDDTSTPLKGKGQYSDEPEEDYFGQTDGAVDLEAYESVENKSSLYLILLTVCIGGLQIVWSVELSNGSPYLLSLGMSKALLAFVWLAGPLTGVLVQPYVGIKSDRCRVPWGKRKPFMIAGTLGTIGSSMILAYARDIVRIAGRFGTDAPYVGGYKIGTIILATVMMWCLDFSINTVQAAIRAFIVDNAPSHQQESANAWASRMNGAGNVLGYLFGYLNLPRYFHFFGNTQFKVLVVLASIALGSTVLLSALFIKERNPQLDPEEDYGEGGVLAFFRQVFSSMRRLPPQIRKVCEIQFFHWIGWFPFLFYITTWIGQLYVNPHLKPGMSDDEVERLWGKATRVGTLALLVYAVVSLIANVILPFLVVPSYKADDDNSDSDSLPPAPITPITPHTPFGARTPGARTPGAITPGPITPGARTPGTRTPGTPWGERPAMSRSGTSQWKPGHRPRTLSRSQTSLSINRPLNTPGLTRIHTTPGLSRLIREKRSEKVTKWLTAVQIPGLTLRRAWLLAQLLFAGCMWSTLFISTPLGGSIMVALVGISWSLSLWAPFAFISGEIAKREEARRKKRRERIANGQDIDEVDDKESDEEDQAGIILGLHNVALSAPQVLATLISSAIFKVLQKPRNVPGDTSVGWTLRIGGLAALVAAYITWRMKEPGTEDEDDDVSP</sequence>
<feature type="transmembrane region" description="Helical" evidence="7">
    <location>
        <begin position="179"/>
        <end position="198"/>
    </location>
</feature>
<comment type="subcellular location">
    <subcellularLocation>
        <location evidence="1">Membrane</location>
        <topology evidence="1">Multi-pass membrane protein</topology>
    </subcellularLocation>
</comment>
<reference evidence="8" key="1">
    <citation type="submission" date="2022-10" db="EMBL/GenBank/DDBJ databases">
        <title>Culturing micro-colonial fungi from biological soil crusts in the Mojave desert and describing Neophaeococcomyces mojavensis, and introducing the new genera and species Taxawa tesnikishii.</title>
        <authorList>
            <person name="Kurbessoian T."/>
            <person name="Stajich J.E."/>
        </authorList>
    </citation>
    <scope>NUCLEOTIDE SEQUENCE</scope>
    <source>
        <strain evidence="8">TK_41</strain>
    </source>
</reference>
<dbReference type="EMBL" id="JAPDRK010000010">
    <property type="protein sequence ID" value="KAJ9608395.1"/>
    <property type="molecule type" value="Genomic_DNA"/>
</dbReference>
<dbReference type="GO" id="GO:0008506">
    <property type="term" value="F:sucrose:proton symporter activity"/>
    <property type="evidence" value="ECO:0007669"/>
    <property type="project" value="TreeGrafter"/>
</dbReference>
<feature type="transmembrane region" description="Helical" evidence="7">
    <location>
        <begin position="258"/>
        <end position="278"/>
    </location>
</feature>
<evidence type="ECO:0008006" key="10">
    <source>
        <dbReference type="Google" id="ProtNLM"/>
    </source>
</evidence>
<feature type="region of interest" description="Disordered" evidence="6">
    <location>
        <begin position="1"/>
        <end position="47"/>
    </location>
</feature>
<dbReference type="PANTHER" id="PTHR19432">
    <property type="entry name" value="SUGAR TRANSPORTER"/>
    <property type="match status" value="1"/>
</dbReference>
<feature type="transmembrane region" description="Helical" evidence="7">
    <location>
        <begin position="99"/>
        <end position="120"/>
    </location>
</feature>
<dbReference type="Pfam" id="PF13347">
    <property type="entry name" value="MFS_2"/>
    <property type="match status" value="1"/>
</dbReference>
<feature type="compositionally biased region" description="Low complexity" evidence="6">
    <location>
        <begin position="429"/>
        <end position="453"/>
    </location>
</feature>
<dbReference type="GO" id="GO:0005886">
    <property type="term" value="C:plasma membrane"/>
    <property type="evidence" value="ECO:0007669"/>
    <property type="project" value="TreeGrafter"/>
</dbReference>
<proteinExistence type="predicted"/>
<dbReference type="Proteomes" id="UP001172673">
    <property type="component" value="Unassembled WGS sequence"/>
</dbReference>
<evidence type="ECO:0000256" key="2">
    <source>
        <dbReference type="ARBA" id="ARBA00022448"/>
    </source>
</evidence>
<dbReference type="SUPFAM" id="SSF103473">
    <property type="entry name" value="MFS general substrate transporter"/>
    <property type="match status" value="1"/>
</dbReference>
<keyword evidence="9" id="KW-1185">Reference proteome</keyword>
<dbReference type="InterPro" id="IPR036259">
    <property type="entry name" value="MFS_trans_sf"/>
</dbReference>
<keyword evidence="2" id="KW-0813">Transport</keyword>
<feature type="compositionally biased region" description="Basic and acidic residues" evidence="6">
    <location>
        <begin position="1"/>
        <end position="21"/>
    </location>
</feature>
<keyword evidence="3 7" id="KW-0812">Transmembrane</keyword>
<gene>
    <name evidence="8" type="ORF">H2200_007383</name>
</gene>
<feature type="compositionally biased region" description="Polar residues" evidence="6">
    <location>
        <begin position="477"/>
        <end position="495"/>
    </location>
</feature>
<evidence type="ECO:0000256" key="6">
    <source>
        <dbReference type="SAM" id="MobiDB-lite"/>
    </source>
</evidence>
<keyword evidence="5 7" id="KW-0472">Membrane</keyword>
<organism evidence="8 9">
    <name type="scientific">Cladophialophora chaetospira</name>
    <dbReference type="NCBI Taxonomy" id="386627"/>
    <lineage>
        <taxon>Eukaryota</taxon>
        <taxon>Fungi</taxon>
        <taxon>Dikarya</taxon>
        <taxon>Ascomycota</taxon>
        <taxon>Pezizomycotina</taxon>
        <taxon>Eurotiomycetes</taxon>
        <taxon>Chaetothyriomycetidae</taxon>
        <taxon>Chaetothyriales</taxon>
        <taxon>Herpotrichiellaceae</taxon>
        <taxon>Cladophialophora</taxon>
    </lineage>
</organism>
<feature type="transmembrane region" description="Helical" evidence="7">
    <location>
        <begin position="69"/>
        <end position="87"/>
    </location>
</feature>
<feature type="transmembrane region" description="Helical" evidence="7">
    <location>
        <begin position="559"/>
        <end position="584"/>
    </location>
</feature>
<dbReference type="AlphaFoldDB" id="A0AA39CHN4"/>
<dbReference type="PANTHER" id="PTHR19432:SF35">
    <property type="entry name" value="SOLUTE CARRIER FAMILY 45 MEMBER 3 ISOFORM X1"/>
    <property type="match status" value="1"/>
</dbReference>
<evidence type="ECO:0000256" key="1">
    <source>
        <dbReference type="ARBA" id="ARBA00004141"/>
    </source>
</evidence>
<feature type="region of interest" description="Disordered" evidence="6">
    <location>
        <begin position="399"/>
        <end position="495"/>
    </location>
</feature>
<comment type="caution">
    <text evidence="8">The sequence shown here is derived from an EMBL/GenBank/DDBJ whole genome shotgun (WGS) entry which is preliminary data.</text>
</comment>
<feature type="transmembrane region" description="Helical" evidence="7">
    <location>
        <begin position="141"/>
        <end position="159"/>
    </location>
</feature>
<feature type="compositionally biased region" description="Polar residues" evidence="6">
    <location>
        <begin position="22"/>
        <end position="32"/>
    </location>
</feature>
<evidence type="ECO:0000256" key="4">
    <source>
        <dbReference type="ARBA" id="ARBA00022989"/>
    </source>
</evidence>
<feature type="transmembrane region" description="Helical" evidence="7">
    <location>
        <begin position="322"/>
        <end position="344"/>
    </location>
</feature>
<feature type="transmembrane region" description="Helical" evidence="7">
    <location>
        <begin position="533"/>
        <end position="553"/>
    </location>
</feature>
<evidence type="ECO:0000313" key="9">
    <source>
        <dbReference type="Proteomes" id="UP001172673"/>
    </source>
</evidence>
<name>A0AA39CHN4_9EURO</name>